<evidence type="ECO:0000313" key="4">
    <source>
        <dbReference type="EMBL" id="KAK2990866.1"/>
    </source>
</evidence>
<dbReference type="InterPro" id="IPR001878">
    <property type="entry name" value="Znf_CCHC"/>
</dbReference>
<keyword evidence="1" id="KW-0479">Metal-binding</keyword>
<dbReference type="SUPFAM" id="SSF57756">
    <property type="entry name" value="Retrovirus zinc finger-like domains"/>
    <property type="match status" value="1"/>
</dbReference>
<feature type="domain" description="CCHC-type" evidence="3">
    <location>
        <begin position="25"/>
        <end position="40"/>
    </location>
</feature>
<organism evidence="4 5">
    <name type="scientific">Escallonia rubra</name>
    <dbReference type="NCBI Taxonomy" id="112253"/>
    <lineage>
        <taxon>Eukaryota</taxon>
        <taxon>Viridiplantae</taxon>
        <taxon>Streptophyta</taxon>
        <taxon>Embryophyta</taxon>
        <taxon>Tracheophyta</taxon>
        <taxon>Spermatophyta</taxon>
        <taxon>Magnoliopsida</taxon>
        <taxon>eudicotyledons</taxon>
        <taxon>Gunneridae</taxon>
        <taxon>Pentapetalae</taxon>
        <taxon>asterids</taxon>
        <taxon>campanulids</taxon>
        <taxon>Escalloniales</taxon>
        <taxon>Escalloniaceae</taxon>
        <taxon>Escallonia</taxon>
    </lineage>
</organism>
<comment type="caution">
    <text evidence="4">The sequence shown here is derived from an EMBL/GenBank/DDBJ whole genome shotgun (WGS) entry which is preliminary data.</text>
</comment>
<sequence>MRSSTTQSHQRNNGDWNARENSDACYECGRTGHIKKYCPQLKNKSASSSDRDIKEKKFKPRKALLTWDDCDESDKETSEDNDVTQLCFMAKDDHSDEVISTENSDYNKLELDFLELSNHEKLELKNTALKKKVISLLNTVEELEGHVHMDLIKKLLSKELVRGLPKLKFVKDKVSLILIMPDVLSIVKVLEQKQNMLRLAVVVLKFFGCVKPYEILVFP</sequence>
<dbReference type="GO" id="GO:0008270">
    <property type="term" value="F:zinc ion binding"/>
    <property type="evidence" value="ECO:0007669"/>
    <property type="project" value="UniProtKB-KW"/>
</dbReference>
<dbReference type="Proteomes" id="UP001187471">
    <property type="component" value="Unassembled WGS sequence"/>
</dbReference>
<evidence type="ECO:0000313" key="5">
    <source>
        <dbReference type="Proteomes" id="UP001187471"/>
    </source>
</evidence>
<dbReference type="Gene3D" id="4.10.60.10">
    <property type="entry name" value="Zinc finger, CCHC-type"/>
    <property type="match status" value="1"/>
</dbReference>
<accession>A0AA88S2K6</accession>
<name>A0AA88S2K6_9ASTE</name>
<gene>
    <name evidence="4" type="ORF">RJ640_001966</name>
</gene>
<dbReference type="EMBL" id="JAVXUO010000604">
    <property type="protein sequence ID" value="KAK2990866.1"/>
    <property type="molecule type" value="Genomic_DNA"/>
</dbReference>
<dbReference type="SMART" id="SM00343">
    <property type="entry name" value="ZnF_C2HC"/>
    <property type="match status" value="1"/>
</dbReference>
<dbReference type="InterPro" id="IPR036875">
    <property type="entry name" value="Znf_CCHC_sf"/>
</dbReference>
<dbReference type="PROSITE" id="PS50158">
    <property type="entry name" value="ZF_CCHC"/>
    <property type="match status" value="1"/>
</dbReference>
<dbReference type="GO" id="GO:0003676">
    <property type="term" value="F:nucleic acid binding"/>
    <property type="evidence" value="ECO:0007669"/>
    <property type="project" value="InterPro"/>
</dbReference>
<evidence type="ECO:0000256" key="1">
    <source>
        <dbReference type="PROSITE-ProRule" id="PRU00047"/>
    </source>
</evidence>
<dbReference type="AlphaFoldDB" id="A0AA88S2K6"/>
<proteinExistence type="predicted"/>
<feature type="compositionally biased region" description="Polar residues" evidence="2">
    <location>
        <begin position="1"/>
        <end position="15"/>
    </location>
</feature>
<keyword evidence="1" id="KW-0862">Zinc</keyword>
<evidence type="ECO:0000256" key="2">
    <source>
        <dbReference type="SAM" id="MobiDB-lite"/>
    </source>
</evidence>
<keyword evidence="1" id="KW-0863">Zinc-finger</keyword>
<protein>
    <recommendedName>
        <fullName evidence="3">CCHC-type domain-containing protein</fullName>
    </recommendedName>
</protein>
<feature type="region of interest" description="Disordered" evidence="2">
    <location>
        <begin position="1"/>
        <end position="21"/>
    </location>
</feature>
<reference evidence="4" key="1">
    <citation type="submission" date="2022-12" db="EMBL/GenBank/DDBJ databases">
        <title>Draft genome assemblies for two species of Escallonia (Escalloniales).</title>
        <authorList>
            <person name="Chanderbali A."/>
            <person name="Dervinis C."/>
            <person name="Anghel I."/>
            <person name="Soltis D."/>
            <person name="Soltis P."/>
            <person name="Zapata F."/>
        </authorList>
    </citation>
    <scope>NUCLEOTIDE SEQUENCE</scope>
    <source>
        <strain evidence="4">UCBG92.1500</strain>
        <tissue evidence="4">Leaf</tissue>
    </source>
</reference>
<keyword evidence="5" id="KW-1185">Reference proteome</keyword>
<dbReference type="Pfam" id="PF00098">
    <property type="entry name" value="zf-CCHC"/>
    <property type="match status" value="1"/>
</dbReference>
<evidence type="ECO:0000259" key="3">
    <source>
        <dbReference type="PROSITE" id="PS50158"/>
    </source>
</evidence>